<evidence type="ECO:0000256" key="1">
    <source>
        <dbReference type="ARBA" id="ARBA00004141"/>
    </source>
</evidence>
<keyword evidence="5 7" id="KW-0472">Membrane</keyword>
<evidence type="ECO:0000313" key="8">
    <source>
        <dbReference type="EMBL" id="PQA86660.1"/>
    </source>
</evidence>
<feature type="transmembrane region" description="Helical" evidence="7">
    <location>
        <begin position="432"/>
        <end position="451"/>
    </location>
</feature>
<dbReference type="OrthoDB" id="9814523at2"/>
<evidence type="ECO:0000256" key="7">
    <source>
        <dbReference type="SAM" id="Phobius"/>
    </source>
</evidence>
<dbReference type="Gene3D" id="1.20.1730.10">
    <property type="entry name" value="Sodium/glucose cotransporter"/>
    <property type="match status" value="1"/>
</dbReference>
<protein>
    <submittedName>
        <fullName evidence="8">Sodium transporter</fullName>
    </submittedName>
</protein>
<dbReference type="EMBL" id="PJCH01000013">
    <property type="protein sequence ID" value="PQA86660.1"/>
    <property type="molecule type" value="Genomic_DNA"/>
</dbReference>
<dbReference type="PROSITE" id="PS50283">
    <property type="entry name" value="NA_SOLUT_SYMP_3"/>
    <property type="match status" value="1"/>
</dbReference>
<evidence type="ECO:0000256" key="3">
    <source>
        <dbReference type="ARBA" id="ARBA00022692"/>
    </source>
</evidence>
<feature type="transmembrane region" description="Helical" evidence="7">
    <location>
        <begin position="408"/>
        <end position="425"/>
    </location>
</feature>
<dbReference type="InterPro" id="IPR038377">
    <property type="entry name" value="Na/Glc_symporter_sf"/>
</dbReference>
<comment type="caution">
    <text evidence="8">The sequence shown here is derived from an EMBL/GenBank/DDBJ whole genome shotgun (WGS) entry which is preliminary data.</text>
</comment>
<evidence type="ECO:0000256" key="6">
    <source>
        <dbReference type="RuleBase" id="RU362091"/>
    </source>
</evidence>
<dbReference type="PANTHER" id="PTHR11819:SF195">
    <property type="entry name" value="SODIUM_GLUCOSE COTRANSPORTER 4"/>
    <property type="match status" value="1"/>
</dbReference>
<evidence type="ECO:0000256" key="5">
    <source>
        <dbReference type="ARBA" id="ARBA00023136"/>
    </source>
</evidence>
<feature type="transmembrane region" description="Helical" evidence="7">
    <location>
        <begin position="375"/>
        <end position="396"/>
    </location>
</feature>
<reference evidence="8 9" key="1">
    <citation type="submission" date="2017-12" db="EMBL/GenBank/DDBJ databases">
        <authorList>
            <person name="Hurst M.R.H."/>
        </authorList>
    </citation>
    <scope>NUCLEOTIDE SEQUENCE [LARGE SCALE GENOMIC DNA]</scope>
    <source>
        <strain evidence="8 9">SY-3-19</strain>
    </source>
</reference>
<sequence length="520" mass="56191">MALALLDIVIVIGYALALIAIAMLVSREQAGHKKDTADYFLAGKALPWWAIGASLIAANISAEQIIGMSGSGYAIGLAIASYEWLAAVTLIVVGKFFLPIFLKRGIYTMPQFLEQRFGPGVKYVMSVFWLGIYTFVNLTTILWLGATAINTLTGADMILGMILLAMFAAAYSLYGGLKAVALTDIIQVVLLILGGALITHITLTQVGDGSIWGGYQRLMAEFPERFDMILSKDNPQYANLPGLGVILGGMWVMHFSYWGFNQYIIQRALGAKSVKEAQTGIMFAAFLKILTPFIIVVPGIAAVALAPDLGRPDQAYPEIMKLVPAGARGLIFAALIAAIVSSLGSMMNSISTIFTMDLYRPLFGEGKTERQLVRVGRITSFSALVIAVIASRPLLAGADQVFQVIQEYTGFFTPGIVALFVLGMFWKRATEFGALAAVIGSFILSLAFKIWLPEMPFIDRVGIVFLLCLAVGVLLSYLQKPDSAEKTVRLGDISFRTGPGFNLGAVIVAAILILLYALHW</sequence>
<dbReference type="AlphaFoldDB" id="A0A2S7K2D3"/>
<dbReference type="PANTHER" id="PTHR11819">
    <property type="entry name" value="SOLUTE CARRIER FAMILY 5"/>
    <property type="match status" value="1"/>
</dbReference>
<feature type="transmembrane region" description="Helical" evidence="7">
    <location>
        <begin position="457"/>
        <end position="478"/>
    </location>
</feature>
<dbReference type="RefSeq" id="WP_104831133.1">
    <property type="nucleotide sequence ID" value="NZ_PJCH01000013.1"/>
</dbReference>
<accession>A0A2S7K2D3</accession>
<gene>
    <name evidence="8" type="ORF">CW354_16015</name>
</gene>
<evidence type="ECO:0000256" key="4">
    <source>
        <dbReference type="ARBA" id="ARBA00022989"/>
    </source>
</evidence>
<dbReference type="CDD" id="cd10325">
    <property type="entry name" value="SLC5sbd_vSGLT"/>
    <property type="match status" value="1"/>
</dbReference>
<dbReference type="Pfam" id="PF00474">
    <property type="entry name" value="SSF"/>
    <property type="match status" value="1"/>
</dbReference>
<dbReference type="InterPro" id="IPR001734">
    <property type="entry name" value="Na/solute_symporter"/>
</dbReference>
<evidence type="ECO:0000313" key="9">
    <source>
        <dbReference type="Proteomes" id="UP000239504"/>
    </source>
</evidence>
<feature type="transmembrane region" description="Helical" evidence="7">
    <location>
        <begin position="6"/>
        <end position="25"/>
    </location>
</feature>
<evidence type="ECO:0000256" key="2">
    <source>
        <dbReference type="ARBA" id="ARBA00006434"/>
    </source>
</evidence>
<dbReference type="Proteomes" id="UP000239504">
    <property type="component" value="Unassembled WGS sequence"/>
</dbReference>
<proteinExistence type="inferred from homology"/>
<keyword evidence="4 7" id="KW-1133">Transmembrane helix</keyword>
<feature type="transmembrane region" description="Helical" evidence="7">
    <location>
        <begin position="181"/>
        <end position="203"/>
    </location>
</feature>
<feature type="transmembrane region" description="Helical" evidence="7">
    <location>
        <begin position="281"/>
        <end position="306"/>
    </location>
</feature>
<feature type="transmembrane region" description="Helical" evidence="7">
    <location>
        <begin position="326"/>
        <end position="354"/>
    </location>
</feature>
<dbReference type="GO" id="GO:0005886">
    <property type="term" value="C:plasma membrane"/>
    <property type="evidence" value="ECO:0007669"/>
    <property type="project" value="TreeGrafter"/>
</dbReference>
<feature type="transmembrane region" description="Helical" evidence="7">
    <location>
        <begin position="46"/>
        <end position="67"/>
    </location>
</feature>
<keyword evidence="9" id="KW-1185">Reference proteome</keyword>
<dbReference type="NCBIfam" id="TIGR00813">
    <property type="entry name" value="sss"/>
    <property type="match status" value="1"/>
</dbReference>
<dbReference type="GO" id="GO:0005412">
    <property type="term" value="F:D-glucose:sodium symporter activity"/>
    <property type="evidence" value="ECO:0007669"/>
    <property type="project" value="TreeGrafter"/>
</dbReference>
<feature type="transmembrane region" description="Helical" evidence="7">
    <location>
        <begin position="123"/>
        <end position="145"/>
    </location>
</feature>
<comment type="subcellular location">
    <subcellularLocation>
        <location evidence="1">Membrane</location>
        <topology evidence="1">Multi-pass membrane protein</topology>
    </subcellularLocation>
</comment>
<feature type="transmembrane region" description="Helical" evidence="7">
    <location>
        <begin position="240"/>
        <end position="260"/>
    </location>
</feature>
<organism evidence="8 9">
    <name type="scientific">Hyphococcus luteus</name>
    <dbReference type="NCBI Taxonomy" id="2058213"/>
    <lineage>
        <taxon>Bacteria</taxon>
        <taxon>Pseudomonadati</taxon>
        <taxon>Pseudomonadota</taxon>
        <taxon>Alphaproteobacteria</taxon>
        <taxon>Parvularculales</taxon>
        <taxon>Parvularculaceae</taxon>
        <taxon>Hyphococcus</taxon>
    </lineage>
</organism>
<comment type="similarity">
    <text evidence="2 6">Belongs to the sodium:solute symporter (SSF) (TC 2.A.21) family.</text>
</comment>
<keyword evidence="3 7" id="KW-0812">Transmembrane</keyword>
<name>A0A2S7K2D3_9PROT</name>
<feature type="transmembrane region" description="Helical" evidence="7">
    <location>
        <begin position="499"/>
        <end position="518"/>
    </location>
</feature>
<feature type="transmembrane region" description="Helical" evidence="7">
    <location>
        <begin position="73"/>
        <end position="102"/>
    </location>
</feature>
<feature type="transmembrane region" description="Helical" evidence="7">
    <location>
        <begin position="157"/>
        <end position="174"/>
    </location>
</feature>